<evidence type="ECO:0000313" key="4">
    <source>
        <dbReference type="Proteomes" id="UP000305546"/>
    </source>
</evidence>
<feature type="transmembrane region" description="Helical" evidence="2">
    <location>
        <begin position="6"/>
        <end position="27"/>
    </location>
</feature>
<evidence type="ECO:0000256" key="1">
    <source>
        <dbReference type="SAM" id="MobiDB-lite"/>
    </source>
</evidence>
<proteinExistence type="predicted"/>
<keyword evidence="2" id="KW-0812">Transmembrane</keyword>
<feature type="region of interest" description="Disordered" evidence="1">
    <location>
        <begin position="32"/>
        <end position="77"/>
    </location>
</feature>
<gene>
    <name evidence="3" type="ORF">FG385_06515</name>
</gene>
<keyword evidence="2" id="KW-1133">Transmembrane helix</keyword>
<comment type="caution">
    <text evidence="3">The sequence shown here is derived from an EMBL/GenBank/DDBJ whole genome shotgun (WGS) entry which is preliminary data.</text>
</comment>
<keyword evidence="4" id="KW-1185">Reference proteome</keyword>
<accession>A0A5C4M4Q1</accession>
<name>A0A5C4M4Q1_9PSEU</name>
<protein>
    <submittedName>
        <fullName evidence="3">Uncharacterized protein</fullName>
    </submittedName>
</protein>
<dbReference type="Proteomes" id="UP000305546">
    <property type="component" value="Unassembled WGS sequence"/>
</dbReference>
<evidence type="ECO:0000256" key="2">
    <source>
        <dbReference type="SAM" id="Phobius"/>
    </source>
</evidence>
<dbReference type="AlphaFoldDB" id="A0A5C4M4Q1"/>
<keyword evidence="2" id="KW-0472">Membrane</keyword>
<reference evidence="3 4" key="1">
    <citation type="submission" date="2019-06" db="EMBL/GenBank/DDBJ databases">
        <title>Amycolatopsis alkalitolerans sp. nov., isolated from Gastrodia elata Blume.</title>
        <authorList>
            <person name="Narsing Rao M.P."/>
            <person name="Li W.J."/>
        </authorList>
    </citation>
    <scope>NUCLEOTIDE SEQUENCE [LARGE SCALE GENOMIC DNA]</scope>
    <source>
        <strain evidence="3 4">SYSUP0005</strain>
    </source>
</reference>
<dbReference type="EMBL" id="VDFW01000004">
    <property type="protein sequence ID" value="TNC28078.1"/>
    <property type="molecule type" value="Genomic_DNA"/>
</dbReference>
<organism evidence="3 4">
    <name type="scientific">Amycolatopsis alkalitolerans</name>
    <dbReference type="NCBI Taxonomy" id="2547244"/>
    <lineage>
        <taxon>Bacteria</taxon>
        <taxon>Bacillati</taxon>
        <taxon>Actinomycetota</taxon>
        <taxon>Actinomycetes</taxon>
        <taxon>Pseudonocardiales</taxon>
        <taxon>Pseudonocardiaceae</taxon>
        <taxon>Amycolatopsis</taxon>
    </lineage>
</organism>
<sequence>MLWLFGQIWLWLLAAFVLGAAAGALVMRRARRPAPPPVQAEQTQWLPRPPDEYVDPEQPDRGHRSGTLPIDWPPSQS</sequence>
<dbReference type="RefSeq" id="WP_139095695.1">
    <property type="nucleotide sequence ID" value="NZ_VDFW01000004.1"/>
</dbReference>
<evidence type="ECO:0000313" key="3">
    <source>
        <dbReference type="EMBL" id="TNC28078.1"/>
    </source>
</evidence>